<organism evidence="1 2">
    <name type="scientific">Paragonimus westermani</name>
    <dbReference type="NCBI Taxonomy" id="34504"/>
    <lineage>
        <taxon>Eukaryota</taxon>
        <taxon>Metazoa</taxon>
        <taxon>Spiralia</taxon>
        <taxon>Lophotrochozoa</taxon>
        <taxon>Platyhelminthes</taxon>
        <taxon>Trematoda</taxon>
        <taxon>Digenea</taxon>
        <taxon>Plagiorchiida</taxon>
        <taxon>Troglotremata</taxon>
        <taxon>Troglotrematidae</taxon>
        <taxon>Paragonimus</taxon>
    </lineage>
</organism>
<name>A0A8T0DEA7_9TREM</name>
<dbReference type="EMBL" id="JTDF01005541">
    <property type="protein sequence ID" value="KAF8566149.1"/>
    <property type="molecule type" value="Genomic_DNA"/>
</dbReference>
<gene>
    <name evidence="1" type="ORF">P879_09448</name>
</gene>
<comment type="caution">
    <text evidence="1">The sequence shown here is derived from an EMBL/GenBank/DDBJ whole genome shotgun (WGS) entry which is preliminary data.</text>
</comment>
<sequence>MESRTGTSETTVYRLSGDARVKLRLERMLNSEFTGTRRIQRAVSVEDHTALEYMKRSQTYVDGHYQIASSQINGQPSSPNNRAPAYNILDSLQRHLMHDRMMYQLYVSKMGEYITNEQAKLVLVLERQEGRTTIWHIPHHPVFLSTGLQHVTVN</sequence>
<evidence type="ECO:0000313" key="1">
    <source>
        <dbReference type="EMBL" id="KAF8566149.1"/>
    </source>
</evidence>
<dbReference type="OrthoDB" id="10059837at2759"/>
<dbReference type="PANTHER" id="PTHR47331">
    <property type="entry name" value="PHD-TYPE DOMAIN-CONTAINING PROTEIN"/>
    <property type="match status" value="1"/>
</dbReference>
<reference evidence="1 2" key="1">
    <citation type="submission" date="2019-07" db="EMBL/GenBank/DDBJ databases">
        <title>Annotation for the trematode Paragonimus westermani.</title>
        <authorList>
            <person name="Choi Y.-J."/>
        </authorList>
    </citation>
    <scope>NUCLEOTIDE SEQUENCE [LARGE SCALE GENOMIC DNA]</scope>
    <source>
        <strain evidence="1">180907_Pwestermani</strain>
    </source>
</reference>
<protein>
    <submittedName>
        <fullName evidence="1">Uncharacterized protein</fullName>
    </submittedName>
</protein>
<keyword evidence="2" id="KW-1185">Reference proteome</keyword>
<proteinExistence type="predicted"/>
<accession>A0A8T0DEA7</accession>
<dbReference type="PANTHER" id="PTHR47331:SF5">
    <property type="entry name" value="RIBONUCLEASE H"/>
    <property type="match status" value="1"/>
</dbReference>
<dbReference type="AlphaFoldDB" id="A0A8T0DEA7"/>
<dbReference type="Proteomes" id="UP000699462">
    <property type="component" value="Unassembled WGS sequence"/>
</dbReference>
<evidence type="ECO:0000313" key="2">
    <source>
        <dbReference type="Proteomes" id="UP000699462"/>
    </source>
</evidence>